<accession>A0ABD7XBU4</accession>
<evidence type="ECO:0000313" key="1">
    <source>
        <dbReference type="EMBL" id="WEA58246.1"/>
    </source>
</evidence>
<protein>
    <recommendedName>
        <fullName evidence="3">DUF1642 domain-containing protein</fullName>
    </recommendedName>
</protein>
<proteinExistence type="predicted"/>
<evidence type="ECO:0000313" key="2">
    <source>
        <dbReference type="Proteomes" id="UP001214131"/>
    </source>
</evidence>
<reference evidence="1 2" key="1">
    <citation type="submission" date="2023-02" db="EMBL/GenBank/DDBJ databases">
        <title>Comparative genomics and fermentation flavor characterization of five lactic acid bacteria reveal flavor biosynthesis metabolic pathways in fermented muskmelon puree.</title>
        <authorList>
            <person name="Yuan L."/>
            <person name="Li M."/>
            <person name="Xu X."/>
            <person name="Lao F."/>
            <person name="Wu J."/>
        </authorList>
    </citation>
    <scope>NUCLEOTIDE SEQUENCE [LARGE SCALE GENOMIC DNA]</scope>
    <source>
        <strain evidence="1 2">Ca-4</strain>
        <plasmid evidence="1 2">unnamed3</plasmid>
    </source>
</reference>
<geneLocation type="plasmid" evidence="1 2">
    <name>unnamed3</name>
</geneLocation>
<organism evidence="1 2">
    <name type="scientific">Pediococcus pentosaceus</name>
    <dbReference type="NCBI Taxonomy" id="1255"/>
    <lineage>
        <taxon>Bacteria</taxon>
        <taxon>Bacillati</taxon>
        <taxon>Bacillota</taxon>
        <taxon>Bacilli</taxon>
        <taxon>Lactobacillales</taxon>
        <taxon>Lactobacillaceae</taxon>
        <taxon>Pediococcus</taxon>
    </lineage>
</organism>
<dbReference type="Proteomes" id="UP001214131">
    <property type="component" value="Plasmid unnamed3"/>
</dbReference>
<gene>
    <name evidence="1" type="ORF">PWB86_09565</name>
</gene>
<dbReference type="AlphaFoldDB" id="A0ABD7XBU4"/>
<sequence length="102" mass="11694">MKKISEEEARKGGFIKDLDTGKIYFVGFMGPDKDEMSTYIIAESTETNGLQILLKLYAKGEYLGFSNFYKLESKTPNPVQLEHAEWFPADEYDIELVKRSEA</sequence>
<name>A0ABD7XBU4_PEDPE</name>
<evidence type="ECO:0008006" key="3">
    <source>
        <dbReference type="Google" id="ProtNLM"/>
    </source>
</evidence>
<dbReference type="EMBL" id="CP118742">
    <property type="protein sequence ID" value="WEA58246.1"/>
    <property type="molecule type" value="Genomic_DNA"/>
</dbReference>
<dbReference type="RefSeq" id="WP_275000693.1">
    <property type="nucleotide sequence ID" value="NZ_CP118742.1"/>
</dbReference>
<keyword evidence="1" id="KW-0614">Plasmid</keyword>